<dbReference type="GO" id="GO:0005802">
    <property type="term" value="C:trans-Golgi network"/>
    <property type="evidence" value="ECO:0000318"/>
    <property type="project" value="GO_Central"/>
</dbReference>
<feature type="compositionally biased region" description="Basic and acidic residues" evidence="1">
    <location>
        <begin position="47"/>
        <end position="56"/>
    </location>
</feature>
<dbReference type="OMA" id="FEDAICP"/>
<dbReference type="Proteomes" id="UP000007110">
    <property type="component" value="Unassembled WGS sequence"/>
</dbReference>
<dbReference type="Pfam" id="PF15053">
    <property type="entry name" value="Njmu-R1"/>
    <property type="match status" value="1"/>
</dbReference>
<feature type="region of interest" description="Disordered" evidence="1">
    <location>
        <begin position="1"/>
        <end position="56"/>
    </location>
</feature>
<dbReference type="OrthoDB" id="20238at2759"/>
<reference evidence="2" key="2">
    <citation type="submission" date="2021-01" db="UniProtKB">
        <authorList>
            <consortium name="EnsemblMetazoa"/>
        </authorList>
    </citation>
    <scope>IDENTIFICATION</scope>
</reference>
<sequence length="420" mass="46987">MATSSEVVDSSEKAVKKTQNEAGPSSLFAMYTYHANRPNNNQDLGPDGDKDPRKTSVPDFLQREATSNRDFSLSVIATDLNAEDETDLREFIARRLSRGTVYGGTGNVNTVDIGSRVMACYYCLLRQGAHPGIEREIESAMDSNSFYTSQECVICFLSSPTSALELFRPELDLISEGVLPLLEQKGGNSAEIQSHLEHWYQQASGYVCRCVERLKEDVAYLINAALLEIRMEVVGAESSLKQDIERFMKACSLSDLLQSSEDSSSQVLSDPILIDIDEAGNAQTNVRSPSRGPSKSRLVFEGDSYRFENAEKSWFCEEWSSTMLKGGDTLNPAFLRQVIEDYKLHTIQDLNTLKRLIRQAETDHYALYRAYAFLRDCGCGAILLRHIWKDENTIQAKDTQNVLNVLEEFISETDSSNLAA</sequence>
<dbReference type="InParanoid" id="A0A7M7RF24"/>
<organism evidence="2 3">
    <name type="scientific">Strongylocentrotus purpuratus</name>
    <name type="common">Purple sea urchin</name>
    <dbReference type="NCBI Taxonomy" id="7668"/>
    <lineage>
        <taxon>Eukaryota</taxon>
        <taxon>Metazoa</taxon>
        <taxon>Echinodermata</taxon>
        <taxon>Eleutherozoa</taxon>
        <taxon>Echinozoa</taxon>
        <taxon>Echinoidea</taxon>
        <taxon>Euechinoidea</taxon>
        <taxon>Echinacea</taxon>
        <taxon>Camarodonta</taxon>
        <taxon>Echinidea</taxon>
        <taxon>Strongylocentrotidae</taxon>
        <taxon>Strongylocentrotus</taxon>
    </lineage>
</organism>
<dbReference type="GeneID" id="592013"/>
<evidence type="ECO:0000256" key="1">
    <source>
        <dbReference type="SAM" id="MobiDB-lite"/>
    </source>
</evidence>
<reference evidence="3" key="1">
    <citation type="submission" date="2015-02" db="EMBL/GenBank/DDBJ databases">
        <title>Genome sequencing for Strongylocentrotus purpuratus.</title>
        <authorList>
            <person name="Murali S."/>
            <person name="Liu Y."/>
            <person name="Vee V."/>
            <person name="English A."/>
            <person name="Wang M."/>
            <person name="Skinner E."/>
            <person name="Han Y."/>
            <person name="Muzny D.M."/>
            <person name="Worley K.C."/>
            <person name="Gibbs R.A."/>
        </authorList>
    </citation>
    <scope>NUCLEOTIDE SEQUENCE</scope>
</reference>
<dbReference type="InterPro" id="IPR028280">
    <property type="entry name" value="Njmu-R1"/>
</dbReference>
<dbReference type="GO" id="GO:0099041">
    <property type="term" value="P:vesicle tethering to Golgi"/>
    <property type="evidence" value="ECO:0000318"/>
    <property type="project" value="GO_Central"/>
</dbReference>
<dbReference type="AlphaFoldDB" id="A0A7M7RF24"/>
<protein>
    <recommendedName>
        <fullName evidence="4">Protein Njmu-R1</fullName>
    </recommendedName>
</protein>
<dbReference type="RefSeq" id="XP_030839969.1">
    <property type="nucleotide sequence ID" value="XM_030984109.1"/>
</dbReference>
<dbReference type="CTD" id="64149"/>
<dbReference type="PANTHER" id="PTHR14416">
    <property type="entry name" value="PROTEIN NJMU-R1"/>
    <property type="match status" value="1"/>
</dbReference>
<dbReference type="PANTHER" id="PTHR14416:SF2">
    <property type="entry name" value="PROTEIN NJMU-R1"/>
    <property type="match status" value="1"/>
</dbReference>
<feature type="compositionally biased region" description="Basic and acidic residues" evidence="1">
    <location>
        <begin position="10"/>
        <end position="19"/>
    </location>
</feature>
<dbReference type="EnsemblMetazoa" id="XM_030984109">
    <property type="protein sequence ID" value="XP_030839969"/>
    <property type="gene ID" value="LOC592013"/>
</dbReference>
<evidence type="ECO:0000313" key="2">
    <source>
        <dbReference type="EnsemblMetazoa" id="XP_796649"/>
    </source>
</evidence>
<evidence type="ECO:0000313" key="3">
    <source>
        <dbReference type="Proteomes" id="UP000007110"/>
    </source>
</evidence>
<dbReference type="EnsemblMetazoa" id="XM_791556">
    <property type="protein sequence ID" value="XP_796649"/>
    <property type="gene ID" value="LOC592013"/>
</dbReference>
<evidence type="ECO:0008006" key="4">
    <source>
        <dbReference type="Google" id="ProtNLM"/>
    </source>
</evidence>
<name>A0A7M7RF24_STRPU</name>
<accession>A0A7M7RF24</accession>
<dbReference type="RefSeq" id="XP_796649.2">
    <property type="nucleotide sequence ID" value="XM_791556.5"/>
</dbReference>
<keyword evidence="3" id="KW-1185">Reference proteome</keyword>
<proteinExistence type="predicted"/>